<dbReference type="Proteomes" id="UP001595764">
    <property type="component" value="Unassembled WGS sequence"/>
</dbReference>
<organism evidence="6 7">
    <name type="scientific">Amycolatopsis halotolerans</name>
    <dbReference type="NCBI Taxonomy" id="330083"/>
    <lineage>
        <taxon>Bacteria</taxon>
        <taxon>Bacillati</taxon>
        <taxon>Actinomycetota</taxon>
        <taxon>Actinomycetes</taxon>
        <taxon>Pseudonocardiales</taxon>
        <taxon>Pseudonocardiaceae</taxon>
        <taxon>Amycolatopsis</taxon>
    </lineage>
</organism>
<evidence type="ECO:0000313" key="7">
    <source>
        <dbReference type="Proteomes" id="UP001595764"/>
    </source>
</evidence>
<dbReference type="EC" id="2.1.1.-" evidence="3"/>
<dbReference type="Gene3D" id="3.40.50.150">
    <property type="entry name" value="Vaccinia Virus protein VP39"/>
    <property type="match status" value="2"/>
</dbReference>
<comment type="caution">
    <text evidence="6">The sequence shown here is derived from an EMBL/GenBank/DDBJ whole genome shotgun (WGS) entry which is preliminary data.</text>
</comment>
<dbReference type="InterPro" id="IPR001091">
    <property type="entry name" value="RM_Methyltransferase"/>
</dbReference>
<proteinExistence type="inferred from homology"/>
<dbReference type="EMBL" id="JBHRWI010000030">
    <property type="protein sequence ID" value="MFC3513710.1"/>
    <property type="molecule type" value="Genomic_DNA"/>
</dbReference>
<comment type="similarity">
    <text evidence="3">Belongs to the N(4)/N(6)-methyltransferase family.</text>
</comment>
<evidence type="ECO:0000259" key="5">
    <source>
        <dbReference type="Pfam" id="PF01555"/>
    </source>
</evidence>
<evidence type="ECO:0000256" key="2">
    <source>
        <dbReference type="ARBA" id="ARBA00022679"/>
    </source>
</evidence>
<sequence>MNIQVSESSTTTLSTGLPAEPASGRGRSHGTSGTEPFDRWFRYPAGFASDYVSMLLEHLALPTGSMVVDPFAGSAVTGTAARRAGLSFFGIEAHPLIAELANLKLKKPPGSPAAFLRAASIVVDAAKKSRATGSLINAEVDLTRRCFTPDVLADLCSIREAILDRKAGVWGKYAKWALLATLRDVASARVGWPYQRPGQARQPKYADAYSRFLQRANLISEDIGLVDWKSSIDVSAFVTQGDARRKRAWKRLDSGGAHGCVASPPYLNNFDYADATRLELYFWGEVSSWAEMVTNVRSDMVTATTQQSSVGAASDASQRLSRFAEIGSEVDELVEALKIQRTQRGRGKEYDRVVPDYFDAISEVLENLAAAMHPGSPVVWLIGDSAPYGVYIDTPAIIGRIAEQVGFTVERDEALRRRGQRWATNKTRHDVQLSERLILFRRG</sequence>
<dbReference type="GO" id="GO:0008168">
    <property type="term" value="F:methyltransferase activity"/>
    <property type="evidence" value="ECO:0007669"/>
    <property type="project" value="UniProtKB-KW"/>
</dbReference>
<dbReference type="RefSeq" id="WP_377869117.1">
    <property type="nucleotide sequence ID" value="NZ_JBHMAY010000011.1"/>
</dbReference>
<evidence type="ECO:0000256" key="1">
    <source>
        <dbReference type="ARBA" id="ARBA00022603"/>
    </source>
</evidence>
<protein>
    <recommendedName>
        <fullName evidence="3">Methyltransferase</fullName>
        <ecNumber evidence="3">2.1.1.-</ecNumber>
    </recommendedName>
</protein>
<accession>A0ABV7QN15</accession>
<gene>
    <name evidence="6" type="ORF">ACFORO_26320</name>
</gene>
<name>A0ABV7QN15_9PSEU</name>
<feature type="compositionally biased region" description="Low complexity" evidence="4">
    <location>
        <begin position="23"/>
        <end position="34"/>
    </location>
</feature>
<dbReference type="InterPro" id="IPR002941">
    <property type="entry name" value="DNA_methylase_N4/N6"/>
</dbReference>
<dbReference type="Pfam" id="PF01555">
    <property type="entry name" value="N6_N4_Mtase"/>
    <property type="match status" value="1"/>
</dbReference>
<feature type="region of interest" description="Disordered" evidence="4">
    <location>
        <begin position="1"/>
        <end position="35"/>
    </location>
</feature>
<evidence type="ECO:0000256" key="4">
    <source>
        <dbReference type="SAM" id="MobiDB-lite"/>
    </source>
</evidence>
<evidence type="ECO:0000313" key="6">
    <source>
        <dbReference type="EMBL" id="MFC3513710.1"/>
    </source>
</evidence>
<reference evidence="7" key="1">
    <citation type="journal article" date="2019" name="Int. J. Syst. Evol. Microbiol.">
        <title>The Global Catalogue of Microorganisms (GCM) 10K type strain sequencing project: providing services to taxonomists for standard genome sequencing and annotation.</title>
        <authorList>
            <consortium name="The Broad Institute Genomics Platform"/>
            <consortium name="The Broad Institute Genome Sequencing Center for Infectious Disease"/>
            <person name="Wu L."/>
            <person name="Ma J."/>
        </authorList>
    </citation>
    <scope>NUCLEOTIDE SEQUENCE [LARGE SCALE GENOMIC DNA]</scope>
    <source>
        <strain evidence="7">CGMCC 4.7682</strain>
    </source>
</reference>
<dbReference type="GO" id="GO:0032259">
    <property type="term" value="P:methylation"/>
    <property type="evidence" value="ECO:0007669"/>
    <property type="project" value="UniProtKB-KW"/>
</dbReference>
<keyword evidence="1 6" id="KW-0489">Methyltransferase</keyword>
<keyword evidence="2" id="KW-0808">Transferase</keyword>
<feature type="domain" description="DNA methylase N-4/N-6" evidence="5">
    <location>
        <begin position="35"/>
        <end position="102"/>
    </location>
</feature>
<keyword evidence="7" id="KW-1185">Reference proteome</keyword>
<dbReference type="SUPFAM" id="SSF53335">
    <property type="entry name" value="S-adenosyl-L-methionine-dependent methyltransferases"/>
    <property type="match status" value="2"/>
</dbReference>
<evidence type="ECO:0000256" key="3">
    <source>
        <dbReference type="RuleBase" id="RU362026"/>
    </source>
</evidence>
<feature type="compositionally biased region" description="Low complexity" evidence="4">
    <location>
        <begin position="1"/>
        <end position="15"/>
    </location>
</feature>
<dbReference type="PRINTS" id="PR00508">
    <property type="entry name" value="S21N4MTFRASE"/>
</dbReference>
<dbReference type="InterPro" id="IPR029063">
    <property type="entry name" value="SAM-dependent_MTases_sf"/>
</dbReference>